<evidence type="ECO:0000256" key="1">
    <source>
        <dbReference type="ARBA" id="ARBA00004648"/>
    </source>
</evidence>
<dbReference type="PANTHER" id="PTHR10412:SF11">
    <property type="entry name" value="MANNOSYL-OLIGOSACCHARIDE GLUCOSIDASE"/>
    <property type="match status" value="1"/>
</dbReference>
<dbReference type="InterPro" id="IPR031335">
    <property type="entry name" value="Glyco_hydro_63_C"/>
</dbReference>
<dbReference type="GO" id="GO:0006487">
    <property type="term" value="P:protein N-linked glycosylation"/>
    <property type="evidence" value="ECO:0007669"/>
    <property type="project" value="TreeGrafter"/>
</dbReference>
<sequence length="70" mass="8165">HYADIPGPNQSKAALIYKELRNNIIENMFTEYERTGFVWEQYHDMSGTGQRSHPFVGWSGVVVLMMSEHY</sequence>
<keyword evidence="8" id="KW-0472">Membrane</keyword>
<comment type="similarity">
    <text evidence="2">Belongs to the glycosyl hydrolase 63 family.</text>
</comment>
<comment type="subcellular location">
    <subcellularLocation>
        <location evidence="1">Endoplasmic reticulum membrane</location>
        <topology evidence="1">Single-pass type II membrane protein</topology>
    </subcellularLocation>
</comment>
<dbReference type="GO" id="GO:0004573">
    <property type="term" value="F:Glc3Man9GlcNAc2 oligosaccharide glucosidase activity"/>
    <property type="evidence" value="ECO:0007669"/>
    <property type="project" value="UniProtKB-EC"/>
</dbReference>
<accession>A0A7R9MF82</accession>
<dbReference type="Proteomes" id="UP000728032">
    <property type="component" value="Unassembled WGS sequence"/>
</dbReference>
<dbReference type="EMBL" id="CAJPVJ010016242">
    <property type="protein sequence ID" value="CAG2176159.1"/>
    <property type="molecule type" value="Genomic_DNA"/>
</dbReference>
<evidence type="ECO:0000256" key="2">
    <source>
        <dbReference type="ARBA" id="ARBA00010833"/>
    </source>
</evidence>
<organism evidence="13">
    <name type="scientific">Oppiella nova</name>
    <dbReference type="NCBI Taxonomy" id="334625"/>
    <lineage>
        <taxon>Eukaryota</taxon>
        <taxon>Metazoa</taxon>
        <taxon>Ecdysozoa</taxon>
        <taxon>Arthropoda</taxon>
        <taxon>Chelicerata</taxon>
        <taxon>Arachnida</taxon>
        <taxon>Acari</taxon>
        <taxon>Acariformes</taxon>
        <taxon>Sarcoptiformes</taxon>
        <taxon>Oribatida</taxon>
        <taxon>Brachypylina</taxon>
        <taxon>Oppioidea</taxon>
        <taxon>Oppiidae</taxon>
        <taxon>Oppiella</taxon>
    </lineage>
</organism>
<keyword evidence="5" id="KW-0256">Endoplasmic reticulum</keyword>
<evidence type="ECO:0000313" key="14">
    <source>
        <dbReference type="Proteomes" id="UP000728032"/>
    </source>
</evidence>
<dbReference type="SUPFAM" id="SSF48208">
    <property type="entry name" value="Six-hairpin glycosidases"/>
    <property type="match status" value="1"/>
</dbReference>
<gene>
    <name evidence="13" type="ORF">ONB1V03_LOCUS15593</name>
</gene>
<dbReference type="GO" id="GO:0009311">
    <property type="term" value="P:oligosaccharide metabolic process"/>
    <property type="evidence" value="ECO:0007669"/>
    <property type="project" value="InterPro"/>
</dbReference>
<evidence type="ECO:0000256" key="7">
    <source>
        <dbReference type="ARBA" id="ARBA00022989"/>
    </source>
</evidence>
<evidence type="ECO:0000256" key="6">
    <source>
        <dbReference type="ARBA" id="ARBA00022968"/>
    </source>
</evidence>
<evidence type="ECO:0000256" key="4">
    <source>
        <dbReference type="ARBA" id="ARBA00022801"/>
    </source>
</evidence>
<dbReference type="GO" id="GO:0005789">
    <property type="term" value="C:endoplasmic reticulum membrane"/>
    <property type="evidence" value="ECO:0007669"/>
    <property type="project" value="UniProtKB-SubCell"/>
</dbReference>
<proteinExistence type="inferred from homology"/>
<dbReference type="EMBL" id="OC931067">
    <property type="protein sequence ID" value="CAD7658973.1"/>
    <property type="molecule type" value="Genomic_DNA"/>
</dbReference>
<keyword evidence="4" id="KW-0378">Hydrolase</keyword>
<name>A0A7R9MF82_9ACAR</name>
<dbReference type="EC" id="3.2.1.106" evidence="11"/>
<evidence type="ECO:0000256" key="5">
    <source>
        <dbReference type="ARBA" id="ARBA00022824"/>
    </source>
</evidence>
<evidence type="ECO:0000256" key="8">
    <source>
        <dbReference type="ARBA" id="ARBA00023136"/>
    </source>
</evidence>
<protein>
    <recommendedName>
        <fullName evidence="11">mannosyl-oligosaccharide glucosidase</fullName>
        <ecNumber evidence="11">3.2.1.106</ecNumber>
    </recommendedName>
</protein>
<dbReference type="InterPro" id="IPR012341">
    <property type="entry name" value="6hp_glycosidase-like_sf"/>
</dbReference>
<keyword evidence="7" id="KW-1133">Transmembrane helix</keyword>
<dbReference type="OrthoDB" id="410058at2759"/>
<reference evidence="13" key="1">
    <citation type="submission" date="2020-11" db="EMBL/GenBank/DDBJ databases">
        <authorList>
            <person name="Tran Van P."/>
        </authorList>
    </citation>
    <scope>NUCLEOTIDE SEQUENCE</scope>
</reference>
<evidence type="ECO:0000313" key="13">
    <source>
        <dbReference type="EMBL" id="CAD7658973.1"/>
    </source>
</evidence>
<keyword evidence="9" id="KW-0325">Glycoprotein</keyword>
<evidence type="ECO:0000256" key="10">
    <source>
        <dbReference type="ARBA" id="ARBA00023295"/>
    </source>
</evidence>
<feature type="domain" description="Glycosyl hydrolase family 63 C-terminal" evidence="12">
    <location>
        <begin position="1"/>
        <end position="68"/>
    </location>
</feature>
<dbReference type="PANTHER" id="PTHR10412">
    <property type="entry name" value="MANNOSYL-OLIGOSACCHARIDE GLUCOSIDASE"/>
    <property type="match status" value="1"/>
</dbReference>
<dbReference type="Gene3D" id="1.50.10.10">
    <property type="match status" value="1"/>
</dbReference>
<keyword evidence="3" id="KW-0812">Transmembrane</keyword>
<keyword evidence="14" id="KW-1185">Reference proteome</keyword>
<keyword evidence="10" id="KW-0326">Glycosidase</keyword>
<evidence type="ECO:0000259" key="12">
    <source>
        <dbReference type="Pfam" id="PF03200"/>
    </source>
</evidence>
<keyword evidence="6" id="KW-0735">Signal-anchor</keyword>
<dbReference type="AlphaFoldDB" id="A0A7R9MF82"/>
<dbReference type="InterPro" id="IPR008928">
    <property type="entry name" value="6-hairpin_glycosidase_sf"/>
</dbReference>
<evidence type="ECO:0000256" key="9">
    <source>
        <dbReference type="ARBA" id="ARBA00023180"/>
    </source>
</evidence>
<evidence type="ECO:0000256" key="11">
    <source>
        <dbReference type="ARBA" id="ARBA00038888"/>
    </source>
</evidence>
<dbReference type="Pfam" id="PF03200">
    <property type="entry name" value="Glyco_hydro_63"/>
    <property type="match status" value="1"/>
</dbReference>
<feature type="non-terminal residue" evidence="13">
    <location>
        <position position="1"/>
    </location>
</feature>
<evidence type="ECO:0000256" key="3">
    <source>
        <dbReference type="ARBA" id="ARBA00022692"/>
    </source>
</evidence>
<dbReference type="InterPro" id="IPR004888">
    <property type="entry name" value="Glycoside_hydrolase_63"/>
</dbReference>